<dbReference type="PROSITE" id="PS50887">
    <property type="entry name" value="GGDEF"/>
    <property type="match status" value="1"/>
</dbReference>
<dbReference type="Pfam" id="PF00990">
    <property type="entry name" value="GGDEF"/>
    <property type="match status" value="1"/>
</dbReference>
<evidence type="ECO:0000313" key="3">
    <source>
        <dbReference type="EMBL" id="TFE89696.1"/>
    </source>
</evidence>
<feature type="transmembrane region" description="Helical" evidence="1">
    <location>
        <begin position="6"/>
        <end position="27"/>
    </location>
</feature>
<dbReference type="InterPro" id="IPR000014">
    <property type="entry name" value="PAS"/>
</dbReference>
<feature type="domain" description="GGDEF" evidence="2">
    <location>
        <begin position="384"/>
        <end position="515"/>
    </location>
</feature>
<feature type="transmembrane region" description="Helical" evidence="1">
    <location>
        <begin position="141"/>
        <end position="160"/>
    </location>
</feature>
<dbReference type="InterPro" id="IPR052163">
    <property type="entry name" value="DGC-Regulatory_Protein"/>
</dbReference>
<accession>A0A4Y8Q5Z3</accession>
<dbReference type="SUPFAM" id="SSF55785">
    <property type="entry name" value="PYP-like sensor domain (PAS domain)"/>
    <property type="match status" value="1"/>
</dbReference>
<gene>
    <name evidence="3" type="ORF">B5M42_06260</name>
</gene>
<keyword evidence="4" id="KW-1185">Reference proteome</keyword>
<dbReference type="PANTHER" id="PTHR46663">
    <property type="entry name" value="DIGUANYLATE CYCLASE DGCT-RELATED"/>
    <property type="match status" value="1"/>
</dbReference>
<dbReference type="SMART" id="SM00267">
    <property type="entry name" value="GGDEF"/>
    <property type="match status" value="1"/>
</dbReference>
<evidence type="ECO:0000256" key="1">
    <source>
        <dbReference type="SAM" id="Phobius"/>
    </source>
</evidence>
<reference evidence="3 4" key="1">
    <citation type="submission" date="2017-03" db="EMBL/GenBank/DDBJ databases">
        <title>Isolation of Levoglucosan Utilizing Bacteria.</title>
        <authorList>
            <person name="Arya A.S."/>
        </authorList>
    </citation>
    <scope>NUCLEOTIDE SEQUENCE [LARGE SCALE GENOMIC DNA]</scope>
    <source>
        <strain evidence="3 4">MEC069</strain>
    </source>
</reference>
<dbReference type="SUPFAM" id="SSF55073">
    <property type="entry name" value="Nucleotide cyclase"/>
    <property type="match status" value="1"/>
</dbReference>
<name>A0A4Y8Q5Z3_9BACL</name>
<feature type="transmembrane region" description="Helical" evidence="1">
    <location>
        <begin position="215"/>
        <end position="231"/>
    </location>
</feature>
<dbReference type="Proteomes" id="UP000298246">
    <property type="component" value="Unassembled WGS sequence"/>
</dbReference>
<organism evidence="3 4">
    <name type="scientific">Paenibacillus athensensis</name>
    <dbReference type="NCBI Taxonomy" id="1967502"/>
    <lineage>
        <taxon>Bacteria</taxon>
        <taxon>Bacillati</taxon>
        <taxon>Bacillota</taxon>
        <taxon>Bacilli</taxon>
        <taxon>Bacillales</taxon>
        <taxon>Paenibacillaceae</taxon>
        <taxon>Paenibacillus</taxon>
    </lineage>
</organism>
<dbReference type="OrthoDB" id="9759607at2"/>
<dbReference type="NCBIfam" id="TIGR00254">
    <property type="entry name" value="GGDEF"/>
    <property type="match status" value="1"/>
</dbReference>
<dbReference type="InterPro" id="IPR035965">
    <property type="entry name" value="PAS-like_dom_sf"/>
</dbReference>
<dbReference type="CDD" id="cd00130">
    <property type="entry name" value="PAS"/>
    <property type="match status" value="1"/>
</dbReference>
<evidence type="ECO:0000259" key="2">
    <source>
        <dbReference type="PROSITE" id="PS50887"/>
    </source>
</evidence>
<dbReference type="InterPro" id="IPR043128">
    <property type="entry name" value="Rev_trsase/Diguanyl_cyclase"/>
</dbReference>
<dbReference type="Gene3D" id="3.30.450.20">
    <property type="entry name" value="PAS domain"/>
    <property type="match status" value="1"/>
</dbReference>
<sequence>MLIYLLSLLIYLTPILVLLYMSAEIYIRNKEDRLHKTTALLFVVFSLIPVSCFIVGLHPEAYRERLVLLLTFFPATLLLTFVLLFVKELALKFSATTRSWYSLLAYVPVPCGIGLLCKPSWVYLEFSHGAYFTHYYPSKGLDMLIIGLALYTMIVSIFIFRHSFRQNRASLHKALYSKQFILILTGILASASWGILFAVVAYFDTPLRKLDIPDAANFALLIFAGFIRYSMTRYSFMPSVENKYMVLHELSPMPVLLLDHELTIKESNPAARQAFQEIRSELDGLNVRELLSWADAEEPEPTGLLEGEYYAETGERRTYFKVSSKYIDAEEQNFLYVILTNITDYKVAEEQITYMVYHDALTGLSNRRHFQQLLQEACQTSRRTPISVALIDLDGFKQVNDAWGHHAGDYLLQHTAEQLKRIAATALCVARLGGDEFAIVLKDSTEQELTALARSLIDELQQPVAFENGWLRVSASIGIYTASGEQSDELLLREADRLMYAAKHSGKNQYRFTYKTG</sequence>
<dbReference type="AlphaFoldDB" id="A0A4Y8Q5Z3"/>
<feature type="transmembrane region" description="Helical" evidence="1">
    <location>
        <begin position="65"/>
        <end position="86"/>
    </location>
</feature>
<protein>
    <recommendedName>
        <fullName evidence="2">GGDEF domain-containing protein</fullName>
    </recommendedName>
</protein>
<keyword evidence="1" id="KW-0812">Transmembrane</keyword>
<dbReference type="InterPro" id="IPR029787">
    <property type="entry name" value="Nucleotide_cyclase"/>
</dbReference>
<dbReference type="FunFam" id="3.30.70.270:FF:000001">
    <property type="entry name" value="Diguanylate cyclase domain protein"/>
    <property type="match status" value="1"/>
</dbReference>
<feature type="transmembrane region" description="Helical" evidence="1">
    <location>
        <begin position="180"/>
        <end position="203"/>
    </location>
</feature>
<keyword evidence="1" id="KW-1133">Transmembrane helix</keyword>
<proteinExistence type="predicted"/>
<dbReference type="RefSeq" id="WP_134750867.1">
    <property type="nucleotide sequence ID" value="NZ_MYFO02000006.1"/>
</dbReference>
<feature type="transmembrane region" description="Helical" evidence="1">
    <location>
        <begin position="39"/>
        <end position="59"/>
    </location>
</feature>
<dbReference type="PANTHER" id="PTHR46663:SF3">
    <property type="entry name" value="SLL0267 PROTEIN"/>
    <property type="match status" value="1"/>
</dbReference>
<evidence type="ECO:0000313" key="4">
    <source>
        <dbReference type="Proteomes" id="UP000298246"/>
    </source>
</evidence>
<feature type="transmembrane region" description="Helical" evidence="1">
    <location>
        <begin position="98"/>
        <end position="121"/>
    </location>
</feature>
<keyword evidence="1" id="KW-0472">Membrane</keyword>
<comment type="caution">
    <text evidence="3">The sequence shown here is derived from an EMBL/GenBank/DDBJ whole genome shotgun (WGS) entry which is preliminary data.</text>
</comment>
<dbReference type="CDD" id="cd01949">
    <property type="entry name" value="GGDEF"/>
    <property type="match status" value="1"/>
</dbReference>
<dbReference type="InterPro" id="IPR000160">
    <property type="entry name" value="GGDEF_dom"/>
</dbReference>
<dbReference type="Gene3D" id="3.30.70.270">
    <property type="match status" value="1"/>
</dbReference>
<dbReference type="EMBL" id="MYFO01000006">
    <property type="protein sequence ID" value="TFE89696.1"/>
    <property type="molecule type" value="Genomic_DNA"/>
</dbReference>